<dbReference type="SUPFAM" id="SSF82185">
    <property type="entry name" value="Histone H3 K4-specific methyltransferase SET7/9 N-terminal domain"/>
    <property type="match status" value="1"/>
</dbReference>
<keyword evidence="2" id="KW-1185">Reference proteome</keyword>
<dbReference type="AlphaFoldDB" id="A0A931BFW4"/>
<organism evidence="1 2">
    <name type="scientific">Hymenobacter properus</name>
    <dbReference type="NCBI Taxonomy" id="2791026"/>
    <lineage>
        <taxon>Bacteria</taxon>
        <taxon>Pseudomonadati</taxon>
        <taxon>Bacteroidota</taxon>
        <taxon>Cytophagia</taxon>
        <taxon>Cytophagales</taxon>
        <taxon>Hymenobacteraceae</taxon>
        <taxon>Hymenobacter</taxon>
    </lineage>
</organism>
<protein>
    <recommendedName>
        <fullName evidence="3">Toxin-antitoxin system YwqK family antitoxin</fullName>
    </recommendedName>
</protein>
<dbReference type="EMBL" id="JADQDP010000003">
    <property type="protein sequence ID" value="MBF9142729.1"/>
    <property type="molecule type" value="Genomic_DNA"/>
</dbReference>
<comment type="caution">
    <text evidence="1">The sequence shown here is derived from an EMBL/GenBank/DDBJ whole genome shotgun (WGS) entry which is preliminary data.</text>
</comment>
<evidence type="ECO:0000313" key="2">
    <source>
        <dbReference type="Proteomes" id="UP000645610"/>
    </source>
</evidence>
<name>A0A931BFW4_9BACT</name>
<proteinExistence type="predicted"/>
<sequence>MQEITVDSVLLFYDLRYNLTPTACAAIRRHARITSQGDFRGQVRDYTIATNQLRAELYFDQGQRNGPYATFYPNGKPAMRGQFTHDEPTGTWEFWYPNGQHQQTFEWTGQLSPRLRIVAYWDSTGQPGVTNGNGRWQDLLPQARLRYGGPVLNGLPEGVWESHSLSTDKTLLTEVYEKGLFRSGKALDAPAGMARYKGASRLEPQIEDPTARGDQLHLGPTCAGSLADRERLQAMRQQVAGAASKKTTPPKPPGDITSYLHLVLDNLYQTNQRNQWENMIDGQEFIIRASVDDTGFLRLVSGQGGSGIVTALGQAVSGLPRWQPAATDGKPVASDVRFLIVKTGTRLNISLQTLAR</sequence>
<gene>
    <name evidence="1" type="ORF">I2I01_13860</name>
</gene>
<accession>A0A931BFW4</accession>
<evidence type="ECO:0008006" key="3">
    <source>
        <dbReference type="Google" id="ProtNLM"/>
    </source>
</evidence>
<dbReference type="RefSeq" id="WP_196287076.1">
    <property type="nucleotide sequence ID" value="NZ_JADQDP010000003.1"/>
</dbReference>
<evidence type="ECO:0000313" key="1">
    <source>
        <dbReference type="EMBL" id="MBF9142729.1"/>
    </source>
</evidence>
<reference evidence="1 2" key="1">
    <citation type="submission" date="2020-11" db="EMBL/GenBank/DDBJ databases">
        <authorList>
            <person name="Kim M.K."/>
        </authorList>
    </citation>
    <scope>NUCLEOTIDE SEQUENCE [LARGE SCALE GENOMIC DNA]</scope>
    <source>
        <strain evidence="1 2">BT439</strain>
    </source>
</reference>
<dbReference type="Proteomes" id="UP000645610">
    <property type="component" value="Unassembled WGS sequence"/>
</dbReference>
<dbReference type="Gene3D" id="2.20.110.10">
    <property type="entry name" value="Histone H3 K4-specific methyltransferase SET7/9 N-terminal domain"/>
    <property type="match status" value="1"/>
</dbReference>